<evidence type="ECO:0000256" key="2">
    <source>
        <dbReference type="ARBA" id="ARBA00022679"/>
    </source>
</evidence>
<proteinExistence type="inferred from homology"/>
<dbReference type="Gene3D" id="2.160.10.10">
    <property type="entry name" value="Hexapeptide repeat proteins"/>
    <property type="match status" value="1"/>
</dbReference>
<dbReference type="PROSITE" id="PS00101">
    <property type="entry name" value="HEXAPEP_TRANSFERASES"/>
    <property type="match status" value="1"/>
</dbReference>
<dbReference type="RefSeq" id="WP_353866649.1">
    <property type="nucleotide sequence ID" value="NZ_CP088295.1"/>
</dbReference>
<evidence type="ECO:0000313" key="6">
    <source>
        <dbReference type="EMBL" id="UUY06224.1"/>
    </source>
</evidence>
<dbReference type="InterPro" id="IPR056729">
    <property type="entry name" value="GMPPB_C"/>
</dbReference>
<feature type="domain" description="Nucleotidyl transferase" evidence="4">
    <location>
        <begin position="3"/>
        <end position="229"/>
    </location>
</feature>
<protein>
    <submittedName>
        <fullName evidence="6">NDP-sugar synthase</fullName>
    </submittedName>
</protein>
<evidence type="ECO:0000256" key="1">
    <source>
        <dbReference type="ARBA" id="ARBA00007274"/>
    </source>
</evidence>
<dbReference type="Gene3D" id="3.90.550.10">
    <property type="entry name" value="Spore Coat Polysaccharide Biosynthesis Protein SpsA, Chain A"/>
    <property type="match status" value="1"/>
</dbReference>
<comment type="similarity">
    <text evidence="1">Belongs to the transferase hexapeptide repeat family.</text>
</comment>
<evidence type="ECO:0000259" key="4">
    <source>
        <dbReference type="Pfam" id="PF00483"/>
    </source>
</evidence>
<reference evidence="7" key="1">
    <citation type="submission" date="2021-11" db="EMBL/GenBank/DDBJ databases">
        <title>Cultivation dependent microbiological survey of springs from the worlds oldest radium mine currently devoted to the extraction of radon-saturated water.</title>
        <authorList>
            <person name="Kapinusova G."/>
            <person name="Smrhova T."/>
            <person name="Strejcek M."/>
            <person name="Suman J."/>
            <person name="Jani K."/>
            <person name="Pajer P."/>
            <person name="Uhlik O."/>
        </authorList>
    </citation>
    <scope>NUCLEOTIDE SEQUENCE [LARGE SCALE GENOMIC DNA]</scope>
    <source>
        <strain evidence="7">J379</strain>
    </source>
</reference>
<evidence type="ECO:0000256" key="3">
    <source>
        <dbReference type="ARBA" id="ARBA00022737"/>
    </source>
</evidence>
<dbReference type="InterPro" id="IPR005835">
    <property type="entry name" value="NTP_transferase_dom"/>
</dbReference>
<organism evidence="6 7">
    <name type="scientific">Svornostia abyssi</name>
    <dbReference type="NCBI Taxonomy" id="2898438"/>
    <lineage>
        <taxon>Bacteria</taxon>
        <taxon>Bacillati</taxon>
        <taxon>Actinomycetota</taxon>
        <taxon>Thermoleophilia</taxon>
        <taxon>Solirubrobacterales</taxon>
        <taxon>Baekduiaceae</taxon>
        <taxon>Svornostia</taxon>
    </lineage>
</organism>
<dbReference type="CDD" id="cd04181">
    <property type="entry name" value="NTP_transferase"/>
    <property type="match status" value="1"/>
</dbReference>
<sequence length="366" mass="38667">MQALILVGGEGTRLRPLTSTVPKPVVPLVDRPFIAYMLEWLKRHGVDDVIMSCGFLATSVRNVLGDGSAYGLRLRFVEEPEPLGTGGALKYAEQFLQDRFLMLNGDTLTDIDLTAQIRQHEESGATGTLALVPVSDPSSYGLVRLHDDHTVKGFLEKPSPDQIDTNLISAGAYVLERSVLDLIPAGQNVSIEREVWPRLVGNGLHGFVADAYWMDIGTPQRYLQGTFDILEGNVASAVQERMGTSFLAVSDQAETAGRVVPPAVIERGVKVAAGAHVGSLVVLADGVQVGANSSIERSVVLQGTEIGADCKLRECIIGAGVRIGDGCEISGGAVLGEGVTVGAGNVVSNGARIFPGVNLPDGALKF</sequence>
<dbReference type="SUPFAM" id="SSF53448">
    <property type="entry name" value="Nucleotide-diphospho-sugar transferases"/>
    <property type="match status" value="1"/>
</dbReference>
<name>A0ABY5PNC4_9ACTN</name>
<feature type="domain" description="Mannose-1-phosphate guanyltransferase C-terminal" evidence="5">
    <location>
        <begin position="260"/>
        <end position="355"/>
    </location>
</feature>
<dbReference type="InterPro" id="IPR050486">
    <property type="entry name" value="Mannose-1P_guanyltransferase"/>
</dbReference>
<keyword evidence="7" id="KW-1185">Reference proteome</keyword>
<keyword evidence="2" id="KW-0808">Transferase</keyword>
<dbReference type="InterPro" id="IPR018357">
    <property type="entry name" value="Hexapep_transf_CS"/>
</dbReference>
<dbReference type="Proteomes" id="UP001058860">
    <property type="component" value="Chromosome"/>
</dbReference>
<dbReference type="Pfam" id="PF00483">
    <property type="entry name" value="NTP_transferase"/>
    <property type="match status" value="1"/>
</dbReference>
<dbReference type="SUPFAM" id="SSF51161">
    <property type="entry name" value="Trimeric LpxA-like enzymes"/>
    <property type="match status" value="1"/>
</dbReference>
<dbReference type="InterPro" id="IPR011004">
    <property type="entry name" value="Trimer_LpxA-like_sf"/>
</dbReference>
<accession>A0ABY5PNC4</accession>
<evidence type="ECO:0000313" key="7">
    <source>
        <dbReference type="Proteomes" id="UP001058860"/>
    </source>
</evidence>
<dbReference type="EMBL" id="CP088295">
    <property type="protein sequence ID" value="UUY06224.1"/>
    <property type="molecule type" value="Genomic_DNA"/>
</dbReference>
<keyword evidence="3" id="KW-0677">Repeat</keyword>
<evidence type="ECO:0000259" key="5">
    <source>
        <dbReference type="Pfam" id="PF25087"/>
    </source>
</evidence>
<dbReference type="PANTHER" id="PTHR22572">
    <property type="entry name" value="SUGAR-1-PHOSPHATE GUANYL TRANSFERASE"/>
    <property type="match status" value="1"/>
</dbReference>
<dbReference type="Pfam" id="PF25087">
    <property type="entry name" value="GMPPB_C"/>
    <property type="match status" value="1"/>
</dbReference>
<gene>
    <name evidence="6" type="ORF">LRS13_12155</name>
</gene>
<dbReference type="InterPro" id="IPR029044">
    <property type="entry name" value="Nucleotide-diphossugar_trans"/>
</dbReference>